<proteinExistence type="predicted"/>
<evidence type="ECO:0000313" key="1">
    <source>
        <dbReference type="EMBL" id="KZM91564.1"/>
    </source>
</evidence>
<name>A0A164WBL5_DAUCS</name>
<evidence type="ECO:0000313" key="3">
    <source>
        <dbReference type="Proteomes" id="UP000077755"/>
    </source>
</evidence>
<dbReference type="EMBL" id="CP093348">
    <property type="protein sequence ID" value="WOH05844.1"/>
    <property type="molecule type" value="Genomic_DNA"/>
</dbReference>
<organism evidence="1">
    <name type="scientific">Daucus carota subsp. sativus</name>
    <name type="common">Carrot</name>
    <dbReference type="NCBI Taxonomy" id="79200"/>
    <lineage>
        <taxon>Eukaryota</taxon>
        <taxon>Viridiplantae</taxon>
        <taxon>Streptophyta</taxon>
        <taxon>Embryophyta</taxon>
        <taxon>Tracheophyta</taxon>
        <taxon>Spermatophyta</taxon>
        <taxon>Magnoliopsida</taxon>
        <taxon>eudicotyledons</taxon>
        <taxon>Gunneridae</taxon>
        <taxon>Pentapetalae</taxon>
        <taxon>asterids</taxon>
        <taxon>campanulids</taxon>
        <taxon>Apiales</taxon>
        <taxon>Apiaceae</taxon>
        <taxon>Apioideae</taxon>
        <taxon>Scandiceae</taxon>
        <taxon>Daucinae</taxon>
        <taxon>Daucus</taxon>
        <taxon>Daucus sect. Daucus</taxon>
    </lineage>
</organism>
<gene>
    <name evidence="1" type="ORF">DCAR_021071</name>
    <name evidence="2" type="ORF">DCAR_0625265</name>
</gene>
<reference evidence="2" key="2">
    <citation type="submission" date="2022-03" db="EMBL/GenBank/DDBJ databases">
        <title>Draft title - Genomic analysis of global carrot germplasm unveils the trajectory of domestication and the origin of high carotenoid orange carrot.</title>
        <authorList>
            <person name="Iorizzo M."/>
            <person name="Ellison S."/>
            <person name="Senalik D."/>
            <person name="Macko-Podgorni A."/>
            <person name="Grzebelus D."/>
            <person name="Bostan H."/>
            <person name="Rolling W."/>
            <person name="Curaba J."/>
            <person name="Simon P."/>
        </authorList>
    </citation>
    <scope>NUCLEOTIDE SEQUENCE</scope>
    <source>
        <tissue evidence="2">Leaf</tissue>
    </source>
</reference>
<sequence length="53" mass="6120">MTNVPKMRVVTEVIPPHFISLVRRPMEKMATIDEEENEMVIRSLSSSFQLSSK</sequence>
<dbReference type="AlphaFoldDB" id="A0A164WBL5"/>
<reference evidence="1" key="1">
    <citation type="journal article" date="2016" name="Nat. Genet.">
        <title>A high-quality carrot genome assembly provides new insights into carotenoid accumulation and asterid genome evolution.</title>
        <authorList>
            <person name="Iorizzo M."/>
            <person name="Ellison S."/>
            <person name="Senalik D."/>
            <person name="Zeng P."/>
            <person name="Satapoomin P."/>
            <person name="Huang J."/>
            <person name="Bowman M."/>
            <person name="Iovene M."/>
            <person name="Sanseverino W."/>
            <person name="Cavagnaro P."/>
            <person name="Yildiz M."/>
            <person name="Macko-Podgorni A."/>
            <person name="Moranska E."/>
            <person name="Grzebelus E."/>
            <person name="Grzebelus D."/>
            <person name="Ashrafi H."/>
            <person name="Zheng Z."/>
            <person name="Cheng S."/>
            <person name="Spooner D."/>
            <person name="Van Deynze A."/>
            <person name="Simon P."/>
        </authorList>
    </citation>
    <scope>NUCLEOTIDE SEQUENCE [LARGE SCALE GENOMIC DNA]</scope>
    <source>
        <tissue evidence="1">Leaf</tissue>
    </source>
</reference>
<accession>A0A164WBL5</accession>
<dbReference type="EMBL" id="LNRQ01000006">
    <property type="protein sequence ID" value="KZM91564.1"/>
    <property type="molecule type" value="Genomic_DNA"/>
</dbReference>
<dbReference type="Gramene" id="KZM91564">
    <property type="protein sequence ID" value="KZM91564"/>
    <property type="gene ID" value="DCAR_021071"/>
</dbReference>
<keyword evidence="3" id="KW-1185">Reference proteome</keyword>
<protein>
    <submittedName>
        <fullName evidence="1">Uncharacterized protein</fullName>
    </submittedName>
</protein>
<evidence type="ECO:0000313" key="2">
    <source>
        <dbReference type="EMBL" id="WOH05844.1"/>
    </source>
</evidence>
<dbReference type="Proteomes" id="UP000077755">
    <property type="component" value="Chromosome 6"/>
</dbReference>